<evidence type="ECO:0000313" key="10">
    <source>
        <dbReference type="Proteomes" id="UP000663845"/>
    </source>
</evidence>
<evidence type="ECO:0000313" key="2">
    <source>
        <dbReference type="EMBL" id="CAF1034177.1"/>
    </source>
</evidence>
<evidence type="ECO:0000313" key="4">
    <source>
        <dbReference type="EMBL" id="CAF1097488.1"/>
    </source>
</evidence>
<dbReference type="EMBL" id="CAJNOE010000223">
    <property type="protein sequence ID" value="CAF1063654.1"/>
    <property type="molecule type" value="Genomic_DNA"/>
</dbReference>
<dbReference type="Proteomes" id="UP000663881">
    <property type="component" value="Unassembled WGS sequence"/>
</dbReference>
<keyword evidence="1" id="KW-0732">Signal</keyword>
<dbReference type="EMBL" id="CAJOAZ010006718">
    <property type="protein sequence ID" value="CAF4142919.1"/>
    <property type="molecule type" value="Genomic_DNA"/>
</dbReference>
<accession>A0A814JDL5</accession>
<dbReference type="OrthoDB" id="9971106at2759"/>
<evidence type="ECO:0000313" key="6">
    <source>
        <dbReference type="EMBL" id="CAF3709377.1"/>
    </source>
</evidence>
<dbReference type="Proteomes" id="UP000663844">
    <property type="component" value="Unassembled WGS sequence"/>
</dbReference>
<dbReference type="EMBL" id="CAJNOG010000169">
    <property type="protein sequence ID" value="CAF1034177.1"/>
    <property type="molecule type" value="Genomic_DNA"/>
</dbReference>
<evidence type="ECO:0000313" key="7">
    <source>
        <dbReference type="EMBL" id="CAF3857034.1"/>
    </source>
</evidence>
<proteinExistence type="predicted"/>
<dbReference type="Proteomes" id="UP000663891">
    <property type="component" value="Unassembled WGS sequence"/>
</dbReference>
<name>A0A814JDL5_9BILA</name>
<protein>
    <submittedName>
        <fullName evidence="2">Uncharacterized protein</fullName>
    </submittedName>
</protein>
<dbReference type="Proteomes" id="UP000663832">
    <property type="component" value="Unassembled WGS sequence"/>
</dbReference>
<feature type="chain" id="PRO_5035685177" evidence="1">
    <location>
        <begin position="32"/>
        <end position="134"/>
    </location>
</feature>
<evidence type="ECO:0000313" key="8">
    <source>
        <dbReference type="EMBL" id="CAF4142919.1"/>
    </source>
</evidence>
<dbReference type="EMBL" id="CAJNON010000202">
    <property type="protein sequence ID" value="CAF1097488.1"/>
    <property type="molecule type" value="Genomic_DNA"/>
</dbReference>
<feature type="signal peptide" evidence="1">
    <location>
        <begin position="1"/>
        <end position="31"/>
    </location>
</feature>
<dbReference type="EMBL" id="CAJOBB010001436">
    <property type="protein sequence ID" value="CAF3857034.1"/>
    <property type="molecule type" value="Genomic_DNA"/>
</dbReference>
<dbReference type="EMBL" id="CAJOAY010000649">
    <property type="protein sequence ID" value="CAF3709377.1"/>
    <property type="molecule type" value="Genomic_DNA"/>
</dbReference>
<keyword evidence="9" id="KW-1185">Reference proteome</keyword>
<evidence type="ECO:0000313" key="3">
    <source>
        <dbReference type="EMBL" id="CAF1063654.1"/>
    </source>
</evidence>
<evidence type="ECO:0000256" key="1">
    <source>
        <dbReference type="SAM" id="SignalP"/>
    </source>
</evidence>
<dbReference type="Proteomes" id="UP000663860">
    <property type="component" value="Unassembled WGS sequence"/>
</dbReference>
<dbReference type="Proteomes" id="UP000663845">
    <property type="component" value="Unassembled WGS sequence"/>
</dbReference>
<dbReference type="AlphaFoldDB" id="A0A814JDL5"/>
<organism evidence="2 10">
    <name type="scientific">Adineta steineri</name>
    <dbReference type="NCBI Taxonomy" id="433720"/>
    <lineage>
        <taxon>Eukaryota</taxon>
        <taxon>Metazoa</taxon>
        <taxon>Spiralia</taxon>
        <taxon>Gnathifera</taxon>
        <taxon>Rotifera</taxon>
        <taxon>Eurotatoria</taxon>
        <taxon>Bdelloidea</taxon>
        <taxon>Adinetida</taxon>
        <taxon>Adinetidae</taxon>
        <taxon>Adineta</taxon>
    </lineage>
</organism>
<reference evidence="2" key="1">
    <citation type="submission" date="2021-02" db="EMBL/GenBank/DDBJ databases">
        <authorList>
            <person name="Nowell W R."/>
        </authorList>
    </citation>
    <scope>NUCLEOTIDE SEQUENCE</scope>
</reference>
<dbReference type="EMBL" id="CAJNOM010000216">
    <property type="protein sequence ID" value="CAF1241372.1"/>
    <property type="molecule type" value="Genomic_DNA"/>
</dbReference>
<sequence>MSAAFASNKISFVMVQITFLLLGTLVISSWAAPSAEERHEIYLDTCQMSCGLVNNDEQAQECREKFCPNYVTYLLTGVSDPDAKPSLVSTHRKEVANFCATWILHLIEQFGWQYRFQLNQKECLCAAGKECLVK</sequence>
<comment type="caution">
    <text evidence="2">The sequence shown here is derived from an EMBL/GenBank/DDBJ whole genome shotgun (WGS) entry which is preliminary data.</text>
</comment>
<evidence type="ECO:0000313" key="5">
    <source>
        <dbReference type="EMBL" id="CAF1241372.1"/>
    </source>
</evidence>
<gene>
    <name evidence="3" type="ORF">IZO911_LOCUS21018</name>
    <name evidence="2" type="ORF">JYZ213_LOCUS17771</name>
    <name evidence="7" type="ORF">KXQ929_LOCUS20431</name>
    <name evidence="6" type="ORF">OKA104_LOCUS13069</name>
    <name evidence="8" type="ORF">OXD698_LOCUS37642</name>
    <name evidence="5" type="ORF">QVE165_LOCUS27993</name>
    <name evidence="4" type="ORF">VCS650_LOCUS19908</name>
</gene>
<dbReference type="Proteomes" id="UP000663868">
    <property type="component" value="Unassembled WGS sequence"/>
</dbReference>
<evidence type="ECO:0000313" key="9">
    <source>
        <dbReference type="Proteomes" id="UP000663832"/>
    </source>
</evidence>